<organism evidence="2 3">
    <name type="scientific">Mizuhopecten yessoensis</name>
    <name type="common">Japanese scallop</name>
    <name type="synonym">Patinopecten yessoensis</name>
    <dbReference type="NCBI Taxonomy" id="6573"/>
    <lineage>
        <taxon>Eukaryota</taxon>
        <taxon>Metazoa</taxon>
        <taxon>Spiralia</taxon>
        <taxon>Lophotrochozoa</taxon>
        <taxon>Mollusca</taxon>
        <taxon>Bivalvia</taxon>
        <taxon>Autobranchia</taxon>
        <taxon>Pteriomorphia</taxon>
        <taxon>Pectinida</taxon>
        <taxon>Pectinoidea</taxon>
        <taxon>Pectinidae</taxon>
        <taxon>Mizuhopecten</taxon>
    </lineage>
</organism>
<evidence type="ECO:0000313" key="2">
    <source>
        <dbReference type="EMBL" id="OWF42850.1"/>
    </source>
</evidence>
<comment type="caution">
    <text evidence="2">The sequence shown here is derived from an EMBL/GenBank/DDBJ whole genome shotgun (WGS) entry which is preliminary data.</text>
</comment>
<protein>
    <recommendedName>
        <fullName evidence="4">Tripartite motif-containing protein 2</fullName>
    </recommendedName>
</protein>
<feature type="region of interest" description="Disordered" evidence="1">
    <location>
        <begin position="1"/>
        <end position="38"/>
    </location>
</feature>
<evidence type="ECO:0000256" key="1">
    <source>
        <dbReference type="SAM" id="MobiDB-lite"/>
    </source>
</evidence>
<dbReference type="AlphaFoldDB" id="A0A210Q287"/>
<sequence length="376" mass="41976">MARRFTMPPPPSGTFDTNYPPVEKSHDKQPNITKYGKTNLGDLQYDTVFGKKRKSRKPKEIDPSVVITDNGKVHLNRINYDYLFKDQVHNKGEVKQKSFGRVPYYGQAHIIASFKTSRKLGEISKIWPISGDRAWVNSYGDTYLTLIDKKGNRLTMTQDFGHRIWDFVINGKSRMLLTVDRSAHIHAISSNGELSVAGHFPGYQPYGICVMMDGNTLVCIRPLVGTKGPARLVTISINGEVLKYFDTRADDTPLFTEPYSVSSISNGKMFVRDGASKVVCVDTKGTHLYTWTGQSFDREEDFLPSCLSSDAHGSLIVSSRDANKVYILPIAGKGLRCLLDASHGMEHPLGMGVDAEGHLWVACKGRKIHIVKYLSL</sequence>
<evidence type="ECO:0008006" key="4">
    <source>
        <dbReference type="Google" id="ProtNLM"/>
    </source>
</evidence>
<keyword evidence="3" id="KW-1185">Reference proteome</keyword>
<evidence type="ECO:0000313" key="3">
    <source>
        <dbReference type="Proteomes" id="UP000242188"/>
    </source>
</evidence>
<gene>
    <name evidence="2" type="ORF">KP79_PYT24529</name>
</gene>
<reference evidence="2 3" key="1">
    <citation type="journal article" date="2017" name="Nat. Ecol. Evol.">
        <title>Scallop genome provides insights into evolution of bilaterian karyotype and development.</title>
        <authorList>
            <person name="Wang S."/>
            <person name="Zhang J."/>
            <person name="Jiao W."/>
            <person name="Li J."/>
            <person name="Xun X."/>
            <person name="Sun Y."/>
            <person name="Guo X."/>
            <person name="Huan P."/>
            <person name="Dong B."/>
            <person name="Zhang L."/>
            <person name="Hu X."/>
            <person name="Sun X."/>
            <person name="Wang J."/>
            <person name="Zhao C."/>
            <person name="Wang Y."/>
            <person name="Wang D."/>
            <person name="Huang X."/>
            <person name="Wang R."/>
            <person name="Lv J."/>
            <person name="Li Y."/>
            <person name="Zhang Z."/>
            <person name="Liu B."/>
            <person name="Lu W."/>
            <person name="Hui Y."/>
            <person name="Liang J."/>
            <person name="Zhou Z."/>
            <person name="Hou R."/>
            <person name="Li X."/>
            <person name="Liu Y."/>
            <person name="Li H."/>
            <person name="Ning X."/>
            <person name="Lin Y."/>
            <person name="Zhao L."/>
            <person name="Xing Q."/>
            <person name="Dou J."/>
            <person name="Li Y."/>
            <person name="Mao J."/>
            <person name="Guo H."/>
            <person name="Dou H."/>
            <person name="Li T."/>
            <person name="Mu C."/>
            <person name="Jiang W."/>
            <person name="Fu Q."/>
            <person name="Fu X."/>
            <person name="Miao Y."/>
            <person name="Liu J."/>
            <person name="Yu Q."/>
            <person name="Li R."/>
            <person name="Liao H."/>
            <person name="Li X."/>
            <person name="Kong Y."/>
            <person name="Jiang Z."/>
            <person name="Chourrout D."/>
            <person name="Li R."/>
            <person name="Bao Z."/>
        </authorList>
    </citation>
    <scope>NUCLEOTIDE SEQUENCE [LARGE SCALE GENOMIC DNA]</scope>
    <source>
        <strain evidence="2 3">PY_sf001</strain>
    </source>
</reference>
<dbReference type="SUPFAM" id="SSF63825">
    <property type="entry name" value="YWTD domain"/>
    <property type="match status" value="1"/>
</dbReference>
<dbReference type="Proteomes" id="UP000242188">
    <property type="component" value="Unassembled WGS sequence"/>
</dbReference>
<accession>A0A210Q287</accession>
<name>A0A210Q287_MIZYE</name>
<dbReference type="InterPro" id="IPR011042">
    <property type="entry name" value="6-blade_b-propeller_TolB-like"/>
</dbReference>
<dbReference type="OrthoDB" id="6110133at2759"/>
<dbReference type="Gene3D" id="2.120.10.30">
    <property type="entry name" value="TolB, C-terminal domain"/>
    <property type="match status" value="1"/>
</dbReference>
<dbReference type="EMBL" id="NEDP02005212">
    <property type="protein sequence ID" value="OWF42850.1"/>
    <property type="molecule type" value="Genomic_DNA"/>
</dbReference>
<proteinExistence type="predicted"/>